<evidence type="ECO:0000259" key="12">
    <source>
        <dbReference type="Pfam" id="PF12693"/>
    </source>
</evidence>
<dbReference type="CDD" id="cd24017">
    <property type="entry name" value="ASKHA_T2SSL_N"/>
    <property type="match status" value="1"/>
</dbReference>
<keyword evidence="6" id="KW-0812">Transmembrane</keyword>
<dbReference type="RefSeq" id="WP_153858962.1">
    <property type="nucleotide sequence ID" value="NZ_CP045913.1"/>
</dbReference>
<keyword evidence="5" id="KW-0997">Cell inner membrane</keyword>
<proteinExistence type="inferred from homology"/>
<name>A0A5Q2V8U0_SERPR</name>
<dbReference type="InterPro" id="IPR024230">
    <property type="entry name" value="GspL_cyto_dom"/>
</dbReference>
<gene>
    <name evidence="13" type="ORF">GHV41_14265</name>
</gene>
<dbReference type="EMBL" id="CP045913">
    <property type="protein sequence ID" value="QGH61922.1"/>
    <property type="molecule type" value="Genomic_DNA"/>
</dbReference>
<dbReference type="InterPro" id="IPR025691">
    <property type="entry name" value="GspL_pp_dom"/>
</dbReference>
<evidence type="ECO:0000256" key="10">
    <source>
        <dbReference type="PIRNR" id="PIRNR015761"/>
    </source>
</evidence>
<evidence type="ECO:0000256" key="2">
    <source>
        <dbReference type="ARBA" id="ARBA00005318"/>
    </source>
</evidence>
<dbReference type="GO" id="GO:0009276">
    <property type="term" value="C:Gram-negative-bacterium-type cell wall"/>
    <property type="evidence" value="ECO:0007669"/>
    <property type="project" value="InterPro"/>
</dbReference>
<evidence type="ECO:0000256" key="4">
    <source>
        <dbReference type="ARBA" id="ARBA00022475"/>
    </source>
</evidence>
<dbReference type="GO" id="GO:0015627">
    <property type="term" value="C:type II protein secretion system complex"/>
    <property type="evidence" value="ECO:0007669"/>
    <property type="project" value="InterPro"/>
</dbReference>
<dbReference type="Pfam" id="PF12693">
    <property type="entry name" value="GspL_C"/>
    <property type="match status" value="1"/>
</dbReference>
<dbReference type="InterPro" id="IPR043129">
    <property type="entry name" value="ATPase_NBD"/>
</dbReference>
<evidence type="ECO:0000256" key="9">
    <source>
        <dbReference type="ARBA" id="ARBA00023136"/>
    </source>
</evidence>
<dbReference type="Pfam" id="PF05134">
    <property type="entry name" value="T2SSL"/>
    <property type="match status" value="1"/>
</dbReference>
<comment type="function">
    <text evidence="10">Inner membrane component of the type II secretion system required for the energy-dependent secretion of extracellular factors such as proteases and toxins from the periplasm.</text>
</comment>
<protein>
    <recommendedName>
        <fullName evidence="10">Type II secretion system protein L</fullName>
        <shortName evidence="10">T2SS protein L</shortName>
    </recommendedName>
</protein>
<evidence type="ECO:0000256" key="7">
    <source>
        <dbReference type="ARBA" id="ARBA00022927"/>
    </source>
</evidence>
<comment type="similarity">
    <text evidence="2 10">Belongs to the GSP L family.</text>
</comment>
<keyword evidence="4" id="KW-1003">Cell membrane</keyword>
<comment type="subcellular location">
    <subcellularLocation>
        <location evidence="1">Cell inner membrane</location>
        <topology evidence="1">Single-pass membrane protein</topology>
    </subcellularLocation>
</comment>
<organism evidence="13 14">
    <name type="scientific">Serratia proteamaculans</name>
    <dbReference type="NCBI Taxonomy" id="28151"/>
    <lineage>
        <taxon>Bacteria</taxon>
        <taxon>Pseudomonadati</taxon>
        <taxon>Pseudomonadota</taxon>
        <taxon>Gammaproteobacteria</taxon>
        <taxon>Enterobacterales</taxon>
        <taxon>Yersiniaceae</taxon>
        <taxon>Serratia</taxon>
    </lineage>
</organism>
<accession>A0A5Q2V8U0</accession>
<evidence type="ECO:0000313" key="14">
    <source>
        <dbReference type="Proteomes" id="UP000381260"/>
    </source>
</evidence>
<dbReference type="SUPFAM" id="SSF53067">
    <property type="entry name" value="Actin-like ATPase domain"/>
    <property type="match status" value="1"/>
</dbReference>
<feature type="domain" description="GspL cytoplasmic actin-ATPase-like" evidence="11">
    <location>
        <begin position="39"/>
        <end position="171"/>
    </location>
</feature>
<dbReference type="Gene3D" id="3.30.420.380">
    <property type="match status" value="1"/>
</dbReference>
<evidence type="ECO:0000259" key="11">
    <source>
        <dbReference type="Pfam" id="PF05134"/>
    </source>
</evidence>
<evidence type="ECO:0000256" key="1">
    <source>
        <dbReference type="ARBA" id="ARBA00004377"/>
    </source>
</evidence>
<sequence>MTGSKPLLVLALGDAKTPALWCLGDPAEPQWRQAGALLSQAALSIDASQCRVLVCVPGQLVTLQEVLFTGPCRAATPLALAYQCEDNLLEEVEQLNWVILGRQEEKYALAGYRHADMQRWLSQLADWGITPDRLLPDTLCGPIDERHFYRWQGRLLYRTSPWSGYSFPPHWPLPQADATVRDAVPLSPCDALWNRARGEANTSASLLQGKYKATPRWQRNPFWRHWPAVAGVTLMLGALAVSGLHYHHQAEQTGLRRDALYQRLFVGQPIPADPLKASSDAIRVLQEAKSPRQFFDLAAQAQQALKGMPGQQVIGLAFEADKSALILRLQGTELQPFTTVNDQGNTLELRVDPVNRQGTLTLRENL</sequence>
<reference evidence="13 14" key="1">
    <citation type="submission" date="2019-11" db="EMBL/GenBank/DDBJ databases">
        <title>The Phosphoenolpyruvate Phosphotransferase System Regulates Serratia proteamaculans 336X Biofilm Formation and Wheat Roots colonization.</title>
        <authorList>
            <person name="Liu F."/>
        </authorList>
    </citation>
    <scope>NUCLEOTIDE SEQUENCE [LARGE SCALE GENOMIC DNA]</scope>
    <source>
        <strain evidence="13 14">336X</strain>
    </source>
</reference>
<keyword evidence="9" id="KW-0472">Membrane</keyword>
<feature type="domain" description="GspL periplasmic" evidence="12">
    <location>
        <begin position="228"/>
        <end position="358"/>
    </location>
</feature>
<dbReference type="GO" id="GO:0015628">
    <property type="term" value="P:protein secretion by the type II secretion system"/>
    <property type="evidence" value="ECO:0007669"/>
    <property type="project" value="InterPro"/>
</dbReference>
<keyword evidence="8" id="KW-1133">Transmembrane helix</keyword>
<keyword evidence="3 10" id="KW-0813">Transport</keyword>
<evidence type="ECO:0000256" key="3">
    <source>
        <dbReference type="ARBA" id="ARBA00022448"/>
    </source>
</evidence>
<evidence type="ECO:0000313" key="13">
    <source>
        <dbReference type="EMBL" id="QGH61922.1"/>
    </source>
</evidence>
<dbReference type="Proteomes" id="UP000381260">
    <property type="component" value="Chromosome"/>
</dbReference>
<dbReference type="NCBIfam" id="TIGR01709">
    <property type="entry name" value="typeII_sec_gspL"/>
    <property type="match status" value="1"/>
</dbReference>
<evidence type="ECO:0000256" key="6">
    <source>
        <dbReference type="ARBA" id="ARBA00022692"/>
    </source>
</evidence>
<dbReference type="GO" id="GO:0005886">
    <property type="term" value="C:plasma membrane"/>
    <property type="evidence" value="ECO:0007669"/>
    <property type="project" value="UniProtKB-SubCell"/>
</dbReference>
<evidence type="ECO:0000256" key="8">
    <source>
        <dbReference type="ARBA" id="ARBA00022989"/>
    </source>
</evidence>
<keyword evidence="7 10" id="KW-0653">Protein transport</keyword>
<dbReference type="InterPro" id="IPR007812">
    <property type="entry name" value="T2SS_protein-GspL"/>
</dbReference>
<dbReference type="AlphaFoldDB" id="A0A5Q2V8U0"/>
<dbReference type="PIRSF" id="PIRSF015761">
    <property type="entry name" value="Protein_L"/>
    <property type="match status" value="1"/>
</dbReference>
<evidence type="ECO:0000256" key="5">
    <source>
        <dbReference type="ARBA" id="ARBA00022519"/>
    </source>
</evidence>